<dbReference type="Pfam" id="PF00903">
    <property type="entry name" value="Glyoxalase"/>
    <property type="match status" value="1"/>
</dbReference>
<sequence length="142" mass="14952">MTTETATETAAEAATVRLWAAMQFRDVDAMTAWLRAIGFVEHATYRDDTGTVVHAEWLWPGGGGIMFGAVRADSPLQPPGSAALYLVSDDPDAVFDAAVATGGTVERAMVEQDYGGRGGSVRDPEGNHWSFGSYQPGAEAAG</sequence>
<gene>
    <name evidence="3" type="ORF">FHP29_00550</name>
</gene>
<comment type="caution">
    <text evidence="3">The sequence shown here is derived from an EMBL/GenBank/DDBJ whole genome shotgun (WGS) entry which is preliminary data.</text>
</comment>
<dbReference type="AlphaFoldDB" id="A0A5C4WQQ9"/>
<dbReference type="SUPFAM" id="SSF54593">
    <property type="entry name" value="Glyoxalase/Bleomycin resistance protein/Dihydroxybiphenyl dioxygenase"/>
    <property type="match status" value="1"/>
</dbReference>
<dbReference type="OrthoDB" id="9809391at2"/>
<dbReference type="PANTHER" id="PTHR34109">
    <property type="entry name" value="BNAUNNG04460D PROTEIN-RELATED"/>
    <property type="match status" value="1"/>
</dbReference>
<evidence type="ECO:0000259" key="2">
    <source>
        <dbReference type="PROSITE" id="PS51819"/>
    </source>
</evidence>
<evidence type="ECO:0000256" key="1">
    <source>
        <dbReference type="SAM" id="MobiDB-lite"/>
    </source>
</evidence>
<feature type="region of interest" description="Disordered" evidence="1">
    <location>
        <begin position="114"/>
        <end position="142"/>
    </location>
</feature>
<evidence type="ECO:0000313" key="3">
    <source>
        <dbReference type="EMBL" id="TNM50253.1"/>
    </source>
</evidence>
<dbReference type="PROSITE" id="PS51819">
    <property type="entry name" value="VOC"/>
    <property type="match status" value="1"/>
</dbReference>
<dbReference type="InterPro" id="IPR037523">
    <property type="entry name" value="VOC_core"/>
</dbReference>
<organism evidence="3 4">
    <name type="scientific">Nocardioides albidus</name>
    <dbReference type="NCBI Taxonomy" id="1517589"/>
    <lineage>
        <taxon>Bacteria</taxon>
        <taxon>Bacillati</taxon>
        <taxon>Actinomycetota</taxon>
        <taxon>Actinomycetes</taxon>
        <taxon>Propionibacteriales</taxon>
        <taxon>Nocardioidaceae</taxon>
        <taxon>Nocardioides</taxon>
    </lineage>
</organism>
<dbReference type="Proteomes" id="UP000313231">
    <property type="component" value="Unassembled WGS sequence"/>
</dbReference>
<keyword evidence="4" id="KW-1185">Reference proteome</keyword>
<dbReference type="InterPro" id="IPR004360">
    <property type="entry name" value="Glyas_Fos-R_dOase_dom"/>
</dbReference>
<name>A0A5C4WQQ9_9ACTN</name>
<dbReference type="Gene3D" id="3.30.720.110">
    <property type="match status" value="1"/>
</dbReference>
<dbReference type="PANTHER" id="PTHR34109:SF1">
    <property type="entry name" value="VOC DOMAIN-CONTAINING PROTEIN"/>
    <property type="match status" value="1"/>
</dbReference>
<dbReference type="InterPro" id="IPR029068">
    <property type="entry name" value="Glyas_Bleomycin-R_OHBP_Dase"/>
</dbReference>
<dbReference type="EMBL" id="VDMP01000009">
    <property type="protein sequence ID" value="TNM50253.1"/>
    <property type="molecule type" value="Genomic_DNA"/>
</dbReference>
<evidence type="ECO:0000313" key="4">
    <source>
        <dbReference type="Proteomes" id="UP000313231"/>
    </source>
</evidence>
<feature type="domain" description="VOC" evidence="2">
    <location>
        <begin position="16"/>
        <end position="134"/>
    </location>
</feature>
<protein>
    <submittedName>
        <fullName evidence="3">Glyoxalase</fullName>
    </submittedName>
</protein>
<accession>A0A5C4WQQ9</accession>
<reference evidence="3 4" key="1">
    <citation type="journal article" date="2016" name="Int. J. Syst. Evol. Microbiol.">
        <title>Nocardioides albidus sp. nov., an actinobacterium isolated from garden soil.</title>
        <authorList>
            <person name="Singh H."/>
            <person name="Du J."/>
            <person name="Trinh H."/>
            <person name="Won K."/>
            <person name="Yang J.E."/>
            <person name="Yin C."/>
            <person name="Kook M."/>
            <person name="Yi T.H."/>
        </authorList>
    </citation>
    <scope>NUCLEOTIDE SEQUENCE [LARGE SCALE GENOMIC DNA]</scope>
    <source>
        <strain evidence="3 4">CCTCC AB 2015297</strain>
    </source>
</reference>
<dbReference type="Gene3D" id="3.30.720.120">
    <property type="match status" value="1"/>
</dbReference>
<proteinExistence type="predicted"/>